<dbReference type="PANTHER" id="PTHR39184:SF1">
    <property type="entry name" value="PBSX PHAGE TERMINASE LARGE SUBUNIT"/>
    <property type="match status" value="1"/>
</dbReference>
<dbReference type="Gene3D" id="3.30.420.280">
    <property type="match status" value="1"/>
</dbReference>
<accession>A0A644X7W3</accession>
<dbReference type="InterPro" id="IPR027417">
    <property type="entry name" value="P-loop_NTPase"/>
</dbReference>
<sequence length="451" mass="51710">MAGANDTEFQLKGYPNPRQKEFFCSRARHTAYGGARGGGKSWAMRRKFVLLALRYSNLQLLLLRRTLPELNENHARPLQTELSGFVNYNQTHREFTFPNGSRIKLGYCDNEKDVYQYQGQEYDVIGMEEATHFTESQMQFITTCNRSVRSDFSPRMYYTCNPGGVGHAWVKRLFIDRRYRLSEQAEDYVFIPARVTDNPVLMKTPSYLKTLENLPEPLKRAHLNGDWDVLAGQYFGEFSRERHVLEPFTVPKSWRKFRAMDWGYNDPCCVLWFAVSPGGRVYVYREYYERGVLSSETAKRIRSLTGEEKIAYTAASPDAWQCRGMNASGELPGMSIAEVFAHGGVPLLRADNTRVPGWQRVREYLADGDDGQPRLGIFRSCQNMIRTLPMLTFDENFVEDVSGACEDHAPEALRYGLMSRPVSFVEKNQPKARAYDPFLAAEPSADGFTRL</sequence>
<name>A0A644X7W3_9ZZZZ</name>
<dbReference type="InterPro" id="IPR035412">
    <property type="entry name" value="Terminase_L_N"/>
</dbReference>
<dbReference type="Pfam" id="PF04466">
    <property type="entry name" value="Terminase_3"/>
    <property type="match status" value="1"/>
</dbReference>
<dbReference type="EMBL" id="VSSQ01001946">
    <property type="protein sequence ID" value="MPM12260.1"/>
    <property type="molecule type" value="Genomic_DNA"/>
</dbReference>
<comment type="caution">
    <text evidence="2">The sequence shown here is derived from an EMBL/GenBank/DDBJ whole genome shotgun (WGS) entry which is preliminary data.</text>
</comment>
<protein>
    <recommendedName>
        <fullName evidence="1">Phage terminase large subunit N-terminal domain-containing protein</fullName>
    </recommendedName>
</protein>
<proteinExistence type="predicted"/>
<dbReference type="InterPro" id="IPR052380">
    <property type="entry name" value="Viral_DNA_packaging_terminase"/>
</dbReference>
<dbReference type="PANTHER" id="PTHR39184">
    <property type="match status" value="1"/>
</dbReference>
<dbReference type="Gene3D" id="3.40.50.300">
    <property type="entry name" value="P-loop containing nucleotide triphosphate hydrolases"/>
    <property type="match status" value="1"/>
</dbReference>
<organism evidence="2">
    <name type="scientific">bioreactor metagenome</name>
    <dbReference type="NCBI Taxonomy" id="1076179"/>
    <lineage>
        <taxon>unclassified sequences</taxon>
        <taxon>metagenomes</taxon>
        <taxon>ecological metagenomes</taxon>
    </lineage>
</organism>
<evidence type="ECO:0000313" key="2">
    <source>
        <dbReference type="EMBL" id="MPM12260.1"/>
    </source>
</evidence>
<dbReference type="AlphaFoldDB" id="A0A644X7W3"/>
<reference evidence="2" key="1">
    <citation type="submission" date="2019-08" db="EMBL/GenBank/DDBJ databases">
        <authorList>
            <person name="Kucharzyk K."/>
            <person name="Murdoch R.W."/>
            <person name="Higgins S."/>
            <person name="Loffler F."/>
        </authorList>
    </citation>
    <scope>NUCLEOTIDE SEQUENCE</scope>
</reference>
<gene>
    <name evidence="2" type="ORF">SDC9_58612</name>
</gene>
<feature type="domain" description="Phage terminase large subunit N-terminal" evidence="1">
    <location>
        <begin position="28"/>
        <end position="203"/>
    </location>
</feature>
<evidence type="ECO:0000259" key="1">
    <source>
        <dbReference type="Pfam" id="PF04466"/>
    </source>
</evidence>